<accession>A0A326UVU2</accession>
<comment type="caution">
    <text evidence="11">The sequence shown here is derived from an EMBL/GenBank/DDBJ whole genome shotgun (WGS) entry which is preliminary data.</text>
</comment>
<dbReference type="HAMAP" id="MF_00236">
    <property type="entry name" value="TatA_E"/>
    <property type="match status" value="1"/>
</dbReference>
<evidence type="ECO:0000313" key="12">
    <source>
        <dbReference type="Proteomes" id="UP000248806"/>
    </source>
</evidence>
<comment type="subcellular location">
    <subcellularLocation>
        <location evidence="1 9">Cell membrane</location>
        <topology evidence="1 9">Single-pass membrane protein</topology>
    </subcellularLocation>
</comment>
<keyword evidence="12" id="KW-1185">Reference proteome</keyword>
<gene>
    <name evidence="9" type="primary">tatA</name>
    <name evidence="11" type="ORF">EI42_00771</name>
</gene>
<keyword evidence="2 9" id="KW-0813">Transport</keyword>
<protein>
    <recommendedName>
        <fullName evidence="9">Sec-independent protein translocase protein TatA</fullName>
    </recommendedName>
</protein>
<dbReference type="GO" id="GO:0033281">
    <property type="term" value="C:TAT protein transport complex"/>
    <property type="evidence" value="ECO:0007669"/>
    <property type="project" value="UniProtKB-UniRule"/>
</dbReference>
<evidence type="ECO:0000256" key="2">
    <source>
        <dbReference type="ARBA" id="ARBA00022448"/>
    </source>
</evidence>
<dbReference type="Pfam" id="PF02416">
    <property type="entry name" value="TatA_B_E"/>
    <property type="match status" value="1"/>
</dbReference>
<keyword evidence="5 9" id="KW-0653">Protein transport</keyword>
<dbReference type="PANTHER" id="PTHR42982:SF1">
    <property type="entry name" value="SEC-INDEPENDENT PROTEIN TRANSLOCASE PROTEIN TATA"/>
    <property type="match status" value="1"/>
</dbReference>
<dbReference type="Gene3D" id="1.20.5.3310">
    <property type="match status" value="1"/>
</dbReference>
<evidence type="ECO:0000256" key="4">
    <source>
        <dbReference type="ARBA" id="ARBA00022692"/>
    </source>
</evidence>
<proteinExistence type="inferred from homology"/>
<dbReference type="GO" id="GO:0008320">
    <property type="term" value="F:protein transmembrane transporter activity"/>
    <property type="evidence" value="ECO:0007669"/>
    <property type="project" value="UniProtKB-UniRule"/>
</dbReference>
<evidence type="ECO:0000256" key="8">
    <source>
        <dbReference type="ARBA" id="ARBA00023136"/>
    </source>
</evidence>
<dbReference type="AlphaFoldDB" id="A0A326UVU2"/>
<organism evidence="11 12">
    <name type="scientific">Thermosporothrix hazakensis</name>
    <dbReference type="NCBI Taxonomy" id="644383"/>
    <lineage>
        <taxon>Bacteria</taxon>
        <taxon>Bacillati</taxon>
        <taxon>Chloroflexota</taxon>
        <taxon>Ktedonobacteria</taxon>
        <taxon>Ktedonobacterales</taxon>
        <taxon>Thermosporotrichaceae</taxon>
        <taxon>Thermosporothrix</taxon>
    </lineage>
</organism>
<reference evidence="11 12" key="1">
    <citation type="submission" date="2018-06" db="EMBL/GenBank/DDBJ databases">
        <title>Genomic Encyclopedia of Archaeal and Bacterial Type Strains, Phase II (KMG-II): from individual species to whole genera.</title>
        <authorList>
            <person name="Goeker M."/>
        </authorList>
    </citation>
    <scope>NUCLEOTIDE SEQUENCE [LARGE SCALE GENOMIC DNA]</scope>
    <source>
        <strain evidence="11 12">ATCC BAA-1881</strain>
    </source>
</reference>
<comment type="similarity">
    <text evidence="9">Belongs to the TatA/E family.</text>
</comment>
<keyword evidence="8 9" id="KW-0472">Membrane</keyword>
<evidence type="ECO:0000256" key="3">
    <source>
        <dbReference type="ARBA" id="ARBA00022475"/>
    </source>
</evidence>
<dbReference type="InterPro" id="IPR006312">
    <property type="entry name" value="TatA/E"/>
</dbReference>
<comment type="subunit">
    <text evidence="9">Forms a complex with TatC.</text>
</comment>
<evidence type="ECO:0000256" key="5">
    <source>
        <dbReference type="ARBA" id="ARBA00022927"/>
    </source>
</evidence>
<dbReference type="Proteomes" id="UP000248806">
    <property type="component" value="Unassembled WGS sequence"/>
</dbReference>
<evidence type="ECO:0000256" key="6">
    <source>
        <dbReference type="ARBA" id="ARBA00022989"/>
    </source>
</evidence>
<name>A0A326UVU2_THEHA</name>
<evidence type="ECO:0000256" key="9">
    <source>
        <dbReference type="HAMAP-Rule" id="MF_00236"/>
    </source>
</evidence>
<evidence type="ECO:0000256" key="1">
    <source>
        <dbReference type="ARBA" id="ARBA00004162"/>
    </source>
</evidence>
<dbReference type="RefSeq" id="WP_111318969.1">
    <property type="nucleotide sequence ID" value="NZ_BIFX01000001.1"/>
</dbReference>
<feature type="compositionally biased region" description="Basic and acidic residues" evidence="10">
    <location>
        <begin position="105"/>
        <end position="121"/>
    </location>
</feature>
<dbReference type="GO" id="GO:0043953">
    <property type="term" value="P:protein transport by the Tat complex"/>
    <property type="evidence" value="ECO:0007669"/>
    <property type="project" value="UniProtKB-UniRule"/>
</dbReference>
<evidence type="ECO:0000256" key="7">
    <source>
        <dbReference type="ARBA" id="ARBA00023010"/>
    </source>
</evidence>
<dbReference type="PANTHER" id="PTHR42982">
    <property type="entry name" value="SEC-INDEPENDENT PROTEIN TRANSLOCASE PROTEIN TATA"/>
    <property type="match status" value="1"/>
</dbReference>
<dbReference type="OrthoDB" id="163884at2"/>
<feature type="region of interest" description="Disordered" evidence="10">
    <location>
        <begin position="44"/>
        <end position="74"/>
    </location>
</feature>
<dbReference type="EMBL" id="QKUF01000001">
    <property type="protein sequence ID" value="PZW36593.1"/>
    <property type="molecule type" value="Genomic_DNA"/>
</dbReference>
<keyword evidence="3 9" id="KW-1003">Cell membrane</keyword>
<keyword evidence="6 9" id="KW-1133">Transmembrane helix</keyword>
<sequence length="121" mass="13106">MPIGFHPSQLLILFLLALLFFGPKRLPEMGSAIGRTIKEFKKSVEGIGNSSSSKDEEEYVEPKPAPAPEKALNPASMSLDELEREIAARKAALAAKEAAQSEVKVAPESEKKEVTRDGKVS</sequence>
<keyword evidence="7 9" id="KW-0811">Translocation</keyword>
<evidence type="ECO:0000313" key="11">
    <source>
        <dbReference type="EMBL" id="PZW36593.1"/>
    </source>
</evidence>
<evidence type="ECO:0000256" key="10">
    <source>
        <dbReference type="SAM" id="MobiDB-lite"/>
    </source>
</evidence>
<comment type="function">
    <text evidence="9">Part of the twin-arginine translocation (Tat) system that transports large folded proteins containing a characteristic twin-arginine motif in their signal peptide across membranes. TatA could form the protein-conducting channel of the Tat system.</text>
</comment>
<dbReference type="InterPro" id="IPR003369">
    <property type="entry name" value="TatA/B/E"/>
</dbReference>
<feature type="region of interest" description="Disordered" evidence="10">
    <location>
        <begin position="99"/>
        <end position="121"/>
    </location>
</feature>
<keyword evidence="4 9" id="KW-0812">Transmembrane</keyword>